<accession>A0A552UZD3</accession>
<feature type="signal peptide" evidence="1">
    <location>
        <begin position="1"/>
        <end position="18"/>
    </location>
</feature>
<dbReference type="Pfam" id="PF13715">
    <property type="entry name" value="CarbopepD_reg_2"/>
    <property type="match status" value="1"/>
</dbReference>
<dbReference type="Proteomes" id="UP000320643">
    <property type="component" value="Unassembled WGS sequence"/>
</dbReference>
<keyword evidence="2" id="KW-0378">Hydrolase</keyword>
<organism evidence="2 3">
    <name type="scientific">Flavobacterium zepuense</name>
    <dbReference type="NCBI Taxonomy" id="2593302"/>
    <lineage>
        <taxon>Bacteria</taxon>
        <taxon>Pseudomonadati</taxon>
        <taxon>Bacteroidota</taxon>
        <taxon>Flavobacteriia</taxon>
        <taxon>Flavobacteriales</taxon>
        <taxon>Flavobacteriaceae</taxon>
        <taxon>Flavobacterium</taxon>
    </lineage>
</organism>
<comment type="caution">
    <text evidence="2">The sequence shown here is derived from an EMBL/GenBank/DDBJ whole genome shotgun (WGS) entry which is preliminary data.</text>
</comment>
<keyword evidence="2" id="KW-0121">Carboxypeptidase</keyword>
<evidence type="ECO:0000313" key="3">
    <source>
        <dbReference type="Proteomes" id="UP000320643"/>
    </source>
</evidence>
<dbReference type="RefSeq" id="WP_143373843.1">
    <property type="nucleotide sequence ID" value="NZ_VJVZ01000008.1"/>
</dbReference>
<dbReference type="EMBL" id="VJVZ01000008">
    <property type="protein sequence ID" value="TRW23586.1"/>
    <property type="molecule type" value="Genomic_DNA"/>
</dbReference>
<keyword evidence="1" id="KW-0732">Signal</keyword>
<evidence type="ECO:0000256" key="1">
    <source>
        <dbReference type="SAM" id="SignalP"/>
    </source>
</evidence>
<dbReference type="SUPFAM" id="SSF49464">
    <property type="entry name" value="Carboxypeptidase regulatory domain-like"/>
    <property type="match status" value="1"/>
</dbReference>
<dbReference type="GO" id="GO:0004180">
    <property type="term" value="F:carboxypeptidase activity"/>
    <property type="evidence" value="ECO:0007669"/>
    <property type="project" value="UniProtKB-KW"/>
</dbReference>
<sequence length="819" mass="93008">MLKLITALLLLVGFATHAQINGKITSSTGEGIPFVSITIENTYTATTANQDGQYELPMKAPGKYTMVFQSIGFRTKKVPVNAAAFPHTLNVVMEDENYELKELTISNSEDPAYAIIRQAIAHRKENADKSGHFEADFYSKGMYRVKNIPKKFMGMKVDVGEHGLDSTGSGIIYLSESVSRITFQHPDKMKERVIASKVSGNDNGFSFNTARENNFNFYDNYLHYEDADLISPIAKSALGYYKYKFEGTTFDDNGHQVNKIKVIPRRDKEPVFEGYIYIVEGSWAIYAVDLDIKGYRMQQPVIENLNLKQNYSYNATNGIWAKNSQTVDFTAGIFGMNFIGKFTYVYSNYEFREAFDKGTFTREIAVIEKDYNKKDSVYWNTMRPVPLTGEEVADYIKKDSMQAKRLASRDSLTTKRNKFHLFDVLSGYEYYKSDTLKSLSFRYDGVLNMPTYNTVQGWALESALSLTSSKKKRYFSASASFNYGIAEDRLRVKGKLSTSIGKLGVFTFTGGNTIEQFNPNEPISPLLNSISTLFFKDNYMKLYDNAFAKVAYGRNAFKNLSLSGSVEYLRRRPLYNNADWVFIKNDHDYTSNNPLEPYNYTSVPFVKHDLVKGTISGKILFEKDYITYPNGKIPVWGQNYPDISFMYQKAFSGSEKQYEYDFVSAQASYSFDVSNKGNFGASLKAGKFFNADGIAFMDYKHFNGNQTHVGTAQKYLNVFNLLPYYSHSTNDSYLEAHVEHDFKGYIMNKIPLLNALQWNLIVGYHALATPDSKPYQEFTAGFGNLGFGAFRGLRIDYVRAYQGGFATDGVIFGLNFFMD</sequence>
<dbReference type="OrthoDB" id="983143at2"/>
<name>A0A552UZD3_9FLAO</name>
<keyword evidence="2" id="KW-0645">Protease</keyword>
<reference evidence="2 3" key="1">
    <citation type="submission" date="2019-07" db="EMBL/GenBank/DDBJ databases">
        <title>Flavobacterium sp. nov., isolated from glacier ice.</title>
        <authorList>
            <person name="Liu Q."/>
            <person name="Xin Y.-H."/>
        </authorList>
    </citation>
    <scope>NUCLEOTIDE SEQUENCE [LARGE SCALE GENOMIC DNA]</scope>
    <source>
        <strain evidence="2 3">ZT4R6</strain>
    </source>
</reference>
<gene>
    <name evidence="2" type="ORF">FMM05_13065</name>
</gene>
<protein>
    <submittedName>
        <fullName evidence="2">Carboxypeptidase-like regulatory domain-containing protein</fullName>
    </submittedName>
</protein>
<dbReference type="InterPro" id="IPR008969">
    <property type="entry name" value="CarboxyPept-like_regulatory"/>
</dbReference>
<dbReference type="Pfam" id="PF18939">
    <property type="entry name" value="DUF5686"/>
    <property type="match status" value="1"/>
</dbReference>
<feature type="chain" id="PRO_5022105462" evidence="1">
    <location>
        <begin position="19"/>
        <end position="819"/>
    </location>
</feature>
<keyword evidence="3" id="KW-1185">Reference proteome</keyword>
<dbReference type="InterPro" id="IPR043741">
    <property type="entry name" value="DUF5686"/>
</dbReference>
<dbReference type="AlphaFoldDB" id="A0A552UZD3"/>
<proteinExistence type="predicted"/>
<dbReference type="Gene3D" id="2.60.40.1120">
    <property type="entry name" value="Carboxypeptidase-like, regulatory domain"/>
    <property type="match status" value="1"/>
</dbReference>
<evidence type="ECO:0000313" key="2">
    <source>
        <dbReference type="EMBL" id="TRW23586.1"/>
    </source>
</evidence>